<name>A0AAW0K9Z4_MYOGA</name>
<evidence type="ECO:0000259" key="3">
    <source>
        <dbReference type="PROSITE" id="PS50085"/>
    </source>
</evidence>
<accession>A0AAW0K9Z4</accession>
<dbReference type="PROSITE" id="PS50085">
    <property type="entry name" value="RAPGAP"/>
    <property type="match status" value="1"/>
</dbReference>
<sequence length="119" mass="13321">MQINDYITFCFCSRETHKIAVFYVAEGQEDKYSILTNVGGSQAYEDFVAGLGWEVNLTNHCGFMGGLQKNKSTGLTTPYFATSTVEVIFHVSTRMPSDSDDSLTKKVSAKVKYFEVKSY</sequence>
<proteinExistence type="predicted"/>
<dbReference type="AlphaFoldDB" id="A0AAW0K9Z4"/>
<dbReference type="InterPro" id="IPR027107">
    <property type="entry name" value="Tuberin/Ral-act_asu"/>
</dbReference>
<organism evidence="4 5">
    <name type="scientific">Myodes glareolus</name>
    <name type="common">Bank vole</name>
    <name type="synonym">Clethrionomys glareolus</name>
    <dbReference type="NCBI Taxonomy" id="447135"/>
    <lineage>
        <taxon>Eukaryota</taxon>
        <taxon>Metazoa</taxon>
        <taxon>Chordata</taxon>
        <taxon>Craniata</taxon>
        <taxon>Vertebrata</taxon>
        <taxon>Euteleostomi</taxon>
        <taxon>Mammalia</taxon>
        <taxon>Eutheria</taxon>
        <taxon>Euarchontoglires</taxon>
        <taxon>Glires</taxon>
        <taxon>Rodentia</taxon>
        <taxon>Myomorpha</taxon>
        <taxon>Muroidea</taxon>
        <taxon>Cricetidae</taxon>
        <taxon>Arvicolinae</taxon>
        <taxon>Myodes</taxon>
    </lineage>
</organism>
<feature type="domain" description="Rap-GAP" evidence="3">
    <location>
        <begin position="5"/>
        <end position="119"/>
    </location>
</feature>
<dbReference type="FunFam" id="3.40.50.11210:FF:000001">
    <property type="entry name" value="Ral GTPase-activating protein subunit alpha-1 isoform 1"/>
    <property type="match status" value="1"/>
</dbReference>
<dbReference type="GO" id="GO:0051056">
    <property type="term" value="P:regulation of small GTPase mediated signal transduction"/>
    <property type="evidence" value="ECO:0007669"/>
    <property type="project" value="InterPro"/>
</dbReference>
<evidence type="ECO:0000256" key="1">
    <source>
        <dbReference type="ARBA" id="ARBA00022468"/>
    </source>
</evidence>
<gene>
    <name evidence="4" type="ORF">U0070_004088</name>
</gene>
<dbReference type="EMBL" id="JBBHLL010000001">
    <property type="protein sequence ID" value="KAK7835997.1"/>
    <property type="molecule type" value="Genomic_DNA"/>
</dbReference>
<protein>
    <recommendedName>
        <fullName evidence="3">Rap-GAP domain-containing protein</fullName>
    </recommendedName>
</protein>
<dbReference type="PANTHER" id="PTHR10063:SF3">
    <property type="entry name" value="RAL GTPASE-ACTIVATING PROTEIN SUBUNIT ALPHA-1"/>
    <property type="match status" value="1"/>
</dbReference>
<reference evidence="4 5" key="1">
    <citation type="journal article" date="2023" name="bioRxiv">
        <title>Conserved and derived expression patterns and positive selection on dental genes reveal complex evolutionary context of ever-growing rodent molars.</title>
        <authorList>
            <person name="Calamari Z.T."/>
            <person name="Song A."/>
            <person name="Cohen E."/>
            <person name="Akter M."/>
            <person name="Roy R.D."/>
            <person name="Hallikas O."/>
            <person name="Christensen M.M."/>
            <person name="Li P."/>
            <person name="Marangoni P."/>
            <person name="Jernvall J."/>
            <person name="Klein O.D."/>
        </authorList>
    </citation>
    <scope>NUCLEOTIDE SEQUENCE [LARGE SCALE GENOMIC DNA]</scope>
    <source>
        <strain evidence="4">V071</strain>
    </source>
</reference>
<dbReference type="GO" id="GO:0005634">
    <property type="term" value="C:nucleus"/>
    <property type="evidence" value="ECO:0007669"/>
    <property type="project" value="InterPro"/>
</dbReference>
<dbReference type="SUPFAM" id="SSF111347">
    <property type="entry name" value="Rap/Ran-GAP"/>
    <property type="match status" value="1"/>
</dbReference>
<evidence type="ECO:0000256" key="2">
    <source>
        <dbReference type="PROSITE-ProRule" id="PRU00165"/>
    </source>
</evidence>
<dbReference type="Pfam" id="PF02145">
    <property type="entry name" value="Rap_GAP"/>
    <property type="match status" value="1"/>
</dbReference>
<evidence type="ECO:0000313" key="4">
    <source>
        <dbReference type="EMBL" id="KAK7835997.1"/>
    </source>
</evidence>
<dbReference type="InterPro" id="IPR000331">
    <property type="entry name" value="Rap/Ran_GAP_dom"/>
</dbReference>
<keyword evidence="1 2" id="KW-0343">GTPase activation</keyword>
<dbReference type="Proteomes" id="UP001488838">
    <property type="component" value="Unassembled WGS sequence"/>
</dbReference>
<dbReference type="GO" id="GO:0005096">
    <property type="term" value="F:GTPase activator activity"/>
    <property type="evidence" value="ECO:0007669"/>
    <property type="project" value="UniProtKB-UniRule"/>
</dbReference>
<dbReference type="PANTHER" id="PTHR10063">
    <property type="entry name" value="TUBERIN"/>
    <property type="match status" value="1"/>
</dbReference>
<keyword evidence="5" id="KW-1185">Reference proteome</keyword>
<dbReference type="GO" id="GO:0005737">
    <property type="term" value="C:cytoplasm"/>
    <property type="evidence" value="ECO:0007669"/>
    <property type="project" value="TreeGrafter"/>
</dbReference>
<comment type="caution">
    <text evidence="4">The sequence shown here is derived from an EMBL/GenBank/DDBJ whole genome shotgun (WGS) entry which is preliminary data.</text>
</comment>
<dbReference type="Gene3D" id="3.40.50.11210">
    <property type="entry name" value="Rap/Ran-GAP"/>
    <property type="match status" value="1"/>
</dbReference>
<evidence type="ECO:0000313" key="5">
    <source>
        <dbReference type="Proteomes" id="UP001488838"/>
    </source>
</evidence>
<dbReference type="InterPro" id="IPR035974">
    <property type="entry name" value="Rap/Ran-GAP_sf"/>
</dbReference>